<reference evidence="1" key="1">
    <citation type="submission" date="2021-11" db="EMBL/GenBank/DDBJ databases">
        <title>Description of a new species Pelosinus isolated from the bottom sediments of Lake Baikal.</title>
        <authorList>
            <person name="Zakharyuk A."/>
        </authorList>
    </citation>
    <scope>NUCLEOTIDE SEQUENCE</scope>
    <source>
        <strain evidence="1">Bkl1</strain>
    </source>
</reference>
<comment type="caution">
    <text evidence="1">The sequence shown here is derived from an EMBL/GenBank/DDBJ whole genome shotgun (WGS) entry which is preliminary data.</text>
</comment>
<accession>A0ABS8I0V4</accession>
<dbReference type="EMBL" id="JAJHJB010000049">
    <property type="protein sequence ID" value="MCC5468122.1"/>
    <property type="molecule type" value="Genomic_DNA"/>
</dbReference>
<gene>
    <name evidence="1" type="ORF">LMF89_22560</name>
</gene>
<name>A0ABS8I0V4_9FIRM</name>
<dbReference type="RefSeq" id="WP_229537015.1">
    <property type="nucleotide sequence ID" value="NZ_JAJHJB010000049.1"/>
</dbReference>
<evidence type="ECO:0000313" key="1">
    <source>
        <dbReference type="EMBL" id="MCC5468122.1"/>
    </source>
</evidence>
<protein>
    <submittedName>
        <fullName evidence="1">Uncharacterized protein</fullName>
    </submittedName>
</protein>
<proteinExistence type="predicted"/>
<organism evidence="1 2">
    <name type="scientific">Pelosinus baikalensis</name>
    <dbReference type="NCBI Taxonomy" id="2892015"/>
    <lineage>
        <taxon>Bacteria</taxon>
        <taxon>Bacillati</taxon>
        <taxon>Bacillota</taxon>
        <taxon>Negativicutes</taxon>
        <taxon>Selenomonadales</taxon>
        <taxon>Sporomusaceae</taxon>
        <taxon>Pelosinus</taxon>
    </lineage>
</organism>
<sequence length="48" mass="5700">MLKRKYGADSNAVKVRVKGYFPDQEDDVFIQLYLVMRGVQTDYDEIRK</sequence>
<keyword evidence="2" id="KW-1185">Reference proteome</keyword>
<evidence type="ECO:0000313" key="2">
    <source>
        <dbReference type="Proteomes" id="UP001165492"/>
    </source>
</evidence>
<dbReference type="Proteomes" id="UP001165492">
    <property type="component" value="Unassembled WGS sequence"/>
</dbReference>